<name>A0ABW4NEQ2_9SPHN</name>
<evidence type="ECO:0000313" key="5">
    <source>
        <dbReference type="EMBL" id="MFD1788428.1"/>
    </source>
</evidence>
<dbReference type="InterPro" id="IPR036942">
    <property type="entry name" value="Beta-barrel_TonB_sf"/>
</dbReference>
<reference evidence="6" key="1">
    <citation type="journal article" date="2019" name="Int. J. Syst. Evol. Microbiol.">
        <title>The Global Catalogue of Microorganisms (GCM) 10K type strain sequencing project: providing services to taxonomists for standard genome sequencing and annotation.</title>
        <authorList>
            <consortium name="The Broad Institute Genomics Platform"/>
            <consortium name="The Broad Institute Genome Sequencing Center for Infectious Disease"/>
            <person name="Wu L."/>
            <person name="Ma J."/>
        </authorList>
    </citation>
    <scope>NUCLEOTIDE SEQUENCE [LARGE SCALE GENOMIC DNA]</scope>
    <source>
        <strain evidence="6">Q85</strain>
    </source>
</reference>
<dbReference type="InterPro" id="IPR041700">
    <property type="entry name" value="OMP_b-brl_3"/>
</dbReference>
<dbReference type="Proteomes" id="UP001597283">
    <property type="component" value="Unassembled WGS sequence"/>
</dbReference>
<keyword evidence="5" id="KW-0675">Receptor</keyword>
<evidence type="ECO:0000313" key="6">
    <source>
        <dbReference type="Proteomes" id="UP001597283"/>
    </source>
</evidence>
<accession>A0ABW4NEQ2</accession>
<comment type="subcellular location">
    <subcellularLocation>
        <location evidence="1">Cell outer membrane</location>
    </subcellularLocation>
</comment>
<dbReference type="RefSeq" id="WP_380940923.1">
    <property type="nucleotide sequence ID" value="NZ_JBHUFC010000003.1"/>
</dbReference>
<protein>
    <submittedName>
        <fullName evidence="5">TonB-dependent receptor domain-containing protein</fullName>
    </submittedName>
</protein>
<keyword evidence="3" id="KW-0998">Cell outer membrane</keyword>
<proteinExistence type="predicted"/>
<dbReference type="SUPFAM" id="SSF56935">
    <property type="entry name" value="Porins"/>
    <property type="match status" value="1"/>
</dbReference>
<evidence type="ECO:0000256" key="1">
    <source>
        <dbReference type="ARBA" id="ARBA00004442"/>
    </source>
</evidence>
<organism evidence="5 6">
    <name type="scientific">Sphingomonas floccifaciens</name>
    <dbReference type="NCBI Taxonomy" id="1844115"/>
    <lineage>
        <taxon>Bacteria</taxon>
        <taxon>Pseudomonadati</taxon>
        <taxon>Pseudomonadota</taxon>
        <taxon>Alphaproteobacteria</taxon>
        <taxon>Sphingomonadales</taxon>
        <taxon>Sphingomonadaceae</taxon>
        <taxon>Sphingomonas</taxon>
    </lineage>
</organism>
<feature type="domain" description="Outer membrane protein beta-barrel" evidence="4">
    <location>
        <begin position="12"/>
        <end position="402"/>
    </location>
</feature>
<comment type="caution">
    <text evidence="5">The sequence shown here is derived from an EMBL/GenBank/DDBJ whole genome shotgun (WGS) entry which is preliminary data.</text>
</comment>
<evidence type="ECO:0000256" key="2">
    <source>
        <dbReference type="ARBA" id="ARBA00023136"/>
    </source>
</evidence>
<keyword evidence="2" id="KW-0472">Membrane</keyword>
<dbReference type="Pfam" id="PF14905">
    <property type="entry name" value="OMP_b-brl_3"/>
    <property type="match status" value="1"/>
</dbReference>
<evidence type="ECO:0000259" key="4">
    <source>
        <dbReference type="Pfam" id="PF14905"/>
    </source>
</evidence>
<dbReference type="Gene3D" id="2.40.170.20">
    <property type="entry name" value="TonB-dependent receptor, beta-barrel domain"/>
    <property type="match status" value="1"/>
</dbReference>
<gene>
    <name evidence="5" type="ORF">ACFSC3_12675</name>
</gene>
<keyword evidence="6" id="KW-1185">Reference proteome</keyword>
<sequence length="407" mass="44513">MSYREKADDGVAALSVDAQHSVTSLRSDRPFVTTWIRPERPAGGRRVLYRTRTAIDRIAADYDLPLATGWRLRSGGEWRREVTAIGNGAVSFDPAVSASLPVPALAQFDGMQRIAVLDGAVTWRKGDRSAEAGTRVEDIAITVAASPGVARVERRLGGFAHRLSVMRDRPRDHWALRLSRSRERLDPRDLSPIVVTVDPQRLSRGNPLLRPQDVTTAEVEYGIDRSGLRATATIFLRRTDRLIGEFYDIAGDGVLLRTAANAGTRRSAGAEVTVGGPIGKAVKYGLAASFRRDGIDTDDGFGRTRAALTGYSLQASIDWDATKRDKLHIDADRRGPDLLPQGRRSGTSGVNVVWRHTLSPRLTASLTARGLVQDSRVRTVIRTAVTTTDTDWVTDTRAVLFGLAVTR</sequence>
<evidence type="ECO:0000256" key="3">
    <source>
        <dbReference type="ARBA" id="ARBA00023237"/>
    </source>
</evidence>
<dbReference type="EMBL" id="JBHUFC010000003">
    <property type="protein sequence ID" value="MFD1788428.1"/>
    <property type="molecule type" value="Genomic_DNA"/>
</dbReference>